<evidence type="ECO:0000256" key="5">
    <source>
        <dbReference type="ARBA" id="ARBA00022741"/>
    </source>
</evidence>
<name>A0A561SXM4_9PSEU</name>
<feature type="transmembrane region" description="Helical" evidence="10">
    <location>
        <begin position="47"/>
        <end position="65"/>
    </location>
</feature>
<dbReference type="Pfam" id="PF02518">
    <property type="entry name" value="HATPase_c"/>
    <property type="match status" value="1"/>
</dbReference>
<dbReference type="PANTHER" id="PTHR24421">
    <property type="entry name" value="NITRATE/NITRITE SENSOR PROTEIN NARX-RELATED"/>
    <property type="match status" value="1"/>
</dbReference>
<dbReference type="PANTHER" id="PTHR24421:SF10">
    <property type="entry name" value="NITRATE_NITRITE SENSOR PROTEIN NARQ"/>
    <property type="match status" value="1"/>
</dbReference>
<evidence type="ECO:0000259" key="12">
    <source>
        <dbReference type="Pfam" id="PF07730"/>
    </source>
</evidence>
<dbReference type="SUPFAM" id="SSF55874">
    <property type="entry name" value="ATPase domain of HSP90 chaperone/DNA topoisomerase II/histidine kinase"/>
    <property type="match status" value="1"/>
</dbReference>
<dbReference type="EMBL" id="VIWU01000001">
    <property type="protein sequence ID" value="TWF79615.1"/>
    <property type="molecule type" value="Genomic_DNA"/>
</dbReference>
<dbReference type="RefSeq" id="WP_147258442.1">
    <property type="nucleotide sequence ID" value="NZ_VIWU01000001.1"/>
</dbReference>
<dbReference type="Gene3D" id="3.30.565.10">
    <property type="entry name" value="Histidine kinase-like ATPase, C-terminal domain"/>
    <property type="match status" value="1"/>
</dbReference>
<dbReference type="GO" id="GO:0005524">
    <property type="term" value="F:ATP binding"/>
    <property type="evidence" value="ECO:0007669"/>
    <property type="project" value="UniProtKB-KW"/>
</dbReference>
<dbReference type="InterPro" id="IPR011712">
    <property type="entry name" value="Sig_transdc_His_kin_sub3_dim/P"/>
</dbReference>
<comment type="caution">
    <text evidence="13">The sequence shown here is derived from an EMBL/GenBank/DDBJ whole genome shotgun (WGS) entry which is preliminary data.</text>
</comment>
<evidence type="ECO:0000259" key="11">
    <source>
        <dbReference type="Pfam" id="PF02518"/>
    </source>
</evidence>
<evidence type="ECO:0000313" key="14">
    <source>
        <dbReference type="Proteomes" id="UP000321261"/>
    </source>
</evidence>
<dbReference type="AlphaFoldDB" id="A0A561SXM4"/>
<feature type="domain" description="Histidine kinase/HSP90-like ATPase" evidence="11">
    <location>
        <begin position="445"/>
        <end position="528"/>
    </location>
</feature>
<dbReference type="GO" id="GO:0000155">
    <property type="term" value="F:phosphorelay sensor kinase activity"/>
    <property type="evidence" value="ECO:0007669"/>
    <property type="project" value="InterPro"/>
</dbReference>
<dbReference type="EC" id="2.7.13.3" evidence="2"/>
<feature type="transmembrane region" description="Helical" evidence="10">
    <location>
        <begin position="71"/>
        <end position="87"/>
    </location>
</feature>
<feature type="coiled-coil region" evidence="9">
    <location>
        <begin position="329"/>
        <end position="356"/>
    </location>
</feature>
<keyword evidence="6 13" id="KW-0418">Kinase</keyword>
<sequence>MGVVSAHLAAAVLADRPGGMGVLAAAVIAGSFLAMGAVAWRKHPGSRVGLLAAAVGVLVLLEPLVPDSRRLLAAGWAAVLIHLVAALPSGRLGTPAMRVVVALAYVNTSALVTPFLLGGLPGATVKEIGTLVAVLLGAAVLGMQWSRWWRTSVPSRRSLTPVLAAAAVMVVLLLAANPLWTPEASLLDMSLLKVGLVAVPLAYLATELRSRLERGDVADLVVQLGSAPEPANLQSALAKALHDPTLTVGHWVAESGRYVDADGNPVTAGGPGRVATRVDRAGEPVALLAHDPALLERPGLIEAACTAAALALQNERLTADLRARLVQLAESRRHVVQAAEAERRRLERDLHDGVQQRLLSIPMALSVAESSLPPDAVRARALIAEAKDMSLAVLDELRALSQGIHPTILTERGLDGAVRELTVVAPVPVTLTVDLPAGLSAEIETTAYYVVAEALANVTKHADASRADVRIEQVGDRLVVEIADDGRGGADPDGSGLRGLATRAGDNGGTLLVTSPLGGGTRVRAELPCG</sequence>
<dbReference type="GO" id="GO:0016020">
    <property type="term" value="C:membrane"/>
    <property type="evidence" value="ECO:0007669"/>
    <property type="project" value="InterPro"/>
</dbReference>
<organism evidence="13 14">
    <name type="scientific">Pseudonocardia hierapolitana</name>
    <dbReference type="NCBI Taxonomy" id="1128676"/>
    <lineage>
        <taxon>Bacteria</taxon>
        <taxon>Bacillati</taxon>
        <taxon>Actinomycetota</taxon>
        <taxon>Actinomycetes</taxon>
        <taxon>Pseudonocardiales</taxon>
        <taxon>Pseudonocardiaceae</taxon>
        <taxon>Pseudonocardia</taxon>
    </lineage>
</organism>
<dbReference type="Proteomes" id="UP000321261">
    <property type="component" value="Unassembled WGS sequence"/>
</dbReference>
<keyword evidence="14" id="KW-1185">Reference proteome</keyword>
<comment type="catalytic activity">
    <reaction evidence="1">
        <text>ATP + protein L-histidine = ADP + protein N-phospho-L-histidine.</text>
        <dbReference type="EC" id="2.7.13.3"/>
    </reaction>
</comment>
<dbReference type="OrthoDB" id="5241729at2"/>
<keyword evidence="3" id="KW-0597">Phosphoprotein</keyword>
<dbReference type="Pfam" id="PF07730">
    <property type="entry name" value="HisKA_3"/>
    <property type="match status" value="1"/>
</dbReference>
<evidence type="ECO:0000256" key="4">
    <source>
        <dbReference type="ARBA" id="ARBA00022679"/>
    </source>
</evidence>
<keyword evidence="10" id="KW-0812">Transmembrane</keyword>
<accession>A0A561SXM4</accession>
<keyword evidence="5" id="KW-0547">Nucleotide-binding</keyword>
<keyword evidence="10" id="KW-0472">Membrane</keyword>
<keyword evidence="8" id="KW-0902">Two-component regulatory system</keyword>
<dbReference type="InterPro" id="IPR050482">
    <property type="entry name" value="Sensor_HK_TwoCompSys"/>
</dbReference>
<keyword evidence="7" id="KW-0067">ATP-binding</keyword>
<evidence type="ECO:0000256" key="1">
    <source>
        <dbReference type="ARBA" id="ARBA00000085"/>
    </source>
</evidence>
<evidence type="ECO:0000256" key="3">
    <source>
        <dbReference type="ARBA" id="ARBA00022553"/>
    </source>
</evidence>
<reference evidence="13 14" key="1">
    <citation type="submission" date="2019-06" db="EMBL/GenBank/DDBJ databases">
        <title>Sequencing the genomes of 1000 actinobacteria strains.</title>
        <authorList>
            <person name="Klenk H.-P."/>
        </authorList>
    </citation>
    <scope>NUCLEOTIDE SEQUENCE [LARGE SCALE GENOMIC DNA]</scope>
    <source>
        <strain evidence="13 14">DSM 45671</strain>
    </source>
</reference>
<gene>
    <name evidence="13" type="ORF">FHX44_115549</name>
</gene>
<evidence type="ECO:0000256" key="6">
    <source>
        <dbReference type="ARBA" id="ARBA00022777"/>
    </source>
</evidence>
<evidence type="ECO:0000313" key="13">
    <source>
        <dbReference type="EMBL" id="TWF79615.1"/>
    </source>
</evidence>
<feature type="domain" description="Signal transduction histidine kinase subgroup 3 dimerisation and phosphoacceptor" evidence="12">
    <location>
        <begin position="342"/>
        <end position="407"/>
    </location>
</feature>
<dbReference type="GO" id="GO:0046983">
    <property type="term" value="F:protein dimerization activity"/>
    <property type="evidence" value="ECO:0007669"/>
    <property type="project" value="InterPro"/>
</dbReference>
<feature type="transmembrane region" description="Helical" evidence="10">
    <location>
        <begin position="20"/>
        <end position="40"/>
    </location>
</feature>
<dbReference type="CDD" id="cd16917">
    <property type="entry name" value="HATPase_UhpB-NarQ-NarX-like"/>
    <property type="match status" value="1"/>
</dbReference>
<feature type="transmembrane region" description="Helical" evidence="10">
    <location>
        <begin position="158"/>
        <end position="180"/>
    </location>
</feature>
<feature type="transmembrane region" description="Helical" evidence="10">
    <location>
        <begin position="128"/>
        <end position="146"/>
    </location>
</feature>
<dbReference type="InterPro" id="IPR003594">
    <property type="entry name" value="HATPase_dom"/>
</dbReference>
<keyword evidence="10" id="KW-1133">Transmembrane helix</keyword>
<evidence type="ECO:0000256" key="9">
    <source>
        <dbReference type="SAM" id="Coils"/>
    </source>
</evidence>
<keyword evidence="4" id="KW-0808">Transferase</keyword>
<evidence type="ECO:0000256" key="2">
    <source>
        <dbReference type="ARBA" id="ARBA00012438"/>
    </source>
</evidence>
<dbReference type="Gene3D" id="1.20.5.1930">
    <property type="match status" value="1"/>
</dbReference>
<protein>
    <recommendedName>
        <fullName evidence="2">histidine kinase</fullName>
        <ecNumber evidence="2">2.7.13.3</ecNumber>
    </recommendedName>
</protein>
<proteinExistence type="predicted"/>
<evidence type="ECO:0000256" key="8">
    <source>
        <dbReference type="ARBA" id="ARBA00023012"/>
    </source>
</evidence>
<feature type="transmembrane region" description="Helical" evidence="10">
    <location>
        <begin position="99"/>
        <end position="122"/>
    </location>
</feature>
<evidence type="ECO:0000256" key="7">
    <source>
        <dbReference type="ARBA" id="ARBA00022840"/>
    </source>
</evidence>
<dbReference type="InterPro" id="IPR036890">
    <property type="entry name" value="HATPase_C_sf"/>
</dbReference>
<evidence type="ECO:0000256" key="10">
    <source>
        <dbReference type="SAM" id="Phobius"/>
    </source>
</evidence>
<keyword evidence="9" id="KW-0175">Coiled coil</keyword>